<gene>
    <name evidence="1" type="ORF">E5353_13800</name>
</gene>
<dbReference type="EMBL" id="SRYX01000059">
    <property type="protein sequence ID" value="TGY31020.1"/>
    <property type="molecule type" value="Genomic_DNA"/>
</dbReference>
<dbReference type="Proteomes" id="UP000309566">
    <property type="component" value="Unassembled WGS sequence"/>
</dbReference>
<comment type="caution">
    <text evidence="1">The sequence shown here is derived from an EMBL/GenBank/DDBJ whole genome shotgun (WGS) entry which is preliminary data.</text>
</comment>
<sequence>MIYKTLYDKLKGRSIDNDSESDVVLRLKKQYAVLCEFLDKNYFHSHRMCESKQKLHDICDSIIDVIKKVEAGHRSSAFDQLYELYFNKDKRNRLNMCDTEIGTSFYRMRSADNYTQYTKNTEDEMYHIPFDKRYLIGNERYSLTGFPTFYLSSSIYSCWEECNRCNLDFSNVALFKNSDKLLFLDMLLPKPNSSIQDKTLFGIPLILASRLKVAHDKGKFVPEYIIPQLLMECVIKSRSESESEIITGIRYESTHQSERDLIFDKFYKDDLFLNYAIPPFESSDKGICKRIKELFDFWANTSWAEMQYKDPMINIVLTKNESNRYDASRFGVMEKFLGRIPPKMLTYRTKSKNGIPPGALTI</sequence>
<protein>
    <recommendedName>
        <fullName evidence="3">RES domain-containing protein</fullName>
    </recommendedName>
</protein>
<dbReference type="AlphaFoldDB" id="A0A4V3RI96"/>
<dbReference type="RefSeq" id="WP_136000100.1">
    <property type="nucleotide sequence ID" value="NZ_SRYX01000059.1"/>
</dbReference>
<evidence type="ECO:0008006" key="3">
    <source>
        <dbReference type="Google" id="ProtNLM"/>
    </source>
</evidence>
<name>A0A4V3RI96_9BACE</name>
<evidence type="ECO:0000313" key="1">
    <source>
        <dbReference type="EMBL" id="TGY31020.1"/>
    </source>
</evidence>
<proteinExistence type="predicted"/>
<evidence type="ECO:0000313" key="2">
    <source>
        <dbReference type="Proteomes" id="UP000309566"/>
    </source>
</evidence>
<organism evidence="1 2">
    <name type="scientific">Bacteroides caecimuris</name>
    <dbReference type="NCBI Taxonomy" id="1796613"/>
    <lineage>
        <taxon>Bacteria</taxon>
        <taxon>Pseudomonadati</taxon>
        <taxon>Bacteroidota</taxon>
        <taxon>Bacteroidia</taxon>
        <taxon>Bacteroidales</taxon>
        <taxon>Bacteroidaceae</taxon>
        <taxon>Bacteroides</taxon>
    </lineage>
</organism>
<reference evidence="1 2" key="1">
    <citation type="submission" date="2019-04" db="EMBL/GenBank/DDBJ databases">
        <title>Microbes associate with the intestines of laboratory mice.</title>
        <authorList>
            <person name="Navarre W."/>
            <person name="Wong E."/>
            <person name="Huang K."/>
            <person name="Tropini C."/>
            <person name="Ng K."/>
            <person name="Yu B."/>
        </authorList>
    </citation>
    <scope>NUCLEOTIDE SEQUENCE [LARGE SCALE GENOMIC DNA]</scope>
    <source>
        <strain evidence="1 2">NM63_1-25</strain>
    </source>
</reference>
<accession>A0A4V3RI96</accession>